<dbReference type="GO" id="GO:0047617">
    <property type="term" value="F:fatty acyl-CoA hydrolase activity"/>
    <property type="evidence" value="ECO:0007669"/>
    <property type="project" value="TreeGrafter"/>
</dbReference>
<comment type="similarity">
    <text evidence="1">Belongs to the 4-hydroxybenzoyl-CoA thioesterase family.</text>
</comment>
<protein>
    <submittedName>
        <fullName evidence="3">YbgC/YbaW family acyl-CoA thioester hydrolase</fullName>
    </submittedName>
</protein>
<keyword evidence="4" id="KW-1185">Reference proteome</keyword>
<dbReference type="Gene3D" id="3.10.129.10">
    <property type="entry name" value="Hotdog Thioesterase"/>
    <property type="match status" value="1"/>
</dbReference>
<dbReference type="eggNOG" id="COG0824">
    <property type="taxonomic scope" value="Bacteria"/>
</dbReference>
<evidence type="ECO:0000256" key="1">
    <source>
        <dbReference type="ARBA" id="ARBA00005953"/>
    </source>
</evidence>
<dbReference type="STRING" id="742743.HMPREF9453_01554"/>
<name>H1D1R6_9FIRM</name>
<dbReference type="PANTHER" id="PTHR31793:SF27">
    <property type="entry name" value="NOVEL THIOESTERASE SUPERFAMILY DOMAIN AND SAPOSIN A-TYPE DOMAIN CONTAINING PROTEIN (0610012H03RIK)"/>
    <property type="match status" value="1"/>
</dbReference>
<dbReference type="AlphaFoldDB" id="H1D1R6"/>
<dbReference type="PIRSF" id="PIRSF003230">
    <property type="entry name" value="YbgC"/>
    <property type="match status" value="1"/>
</dbReference>
<dbReference type="InterPro" id="IPR050563">
    <property type="entry name" value="4-hydroxybenzoyl-CoA_TE"/>
</dbReference>
<dbReference type="HOGENOM" id="CLU_101141_3_2_9"/>
<dbReference type="PANTHER" id="PTHR31793">
    <property type="entry name" value="4-HYDROXYBENZOYL-COA THIOESTERASE FAMILY MEMBER"/>
    <property type="match status" value="1"/>
</dbReference>
<keyword evidence="2 3" id="KW-0378">Hydrolase</keyword>
<dbReference type="PATRIC" id="fig|742743.3.peg.1585"/>
<comment type="caution">
    <text evidence="3">The sequence shown here is derived from an EMBL/GenBank/DDBJ whole genome shotgun (WGS) entry which is preliminary data.</text>
</comment>
<dbReference type="RefSeq" id="WP_008860048.1">
    <property type="nucleotide sequence ID" value="NZ_JH591188.1"/>
</dbReference>
<accession>H1D1R6</accession>
<evidence type="ECO:0000256" key="2">
    <source>
        <dbReference type="ARBA" id="ARBA00022801"/>
    </source>
</evidence>
<dbReference type="EMBL" id="ADLT01000052">
    <property type="protein sequence ID" value="EHO62429.1"/>
    <property type="molecule type" value="Genomic_DNA"/>
</dbReference>
<dbReference type="Proteomes" id="UP000003277">
    <property type="component" value="Unassembled WGS sequence"/>
</dbReference>
<dbReference type="OrthoDB" id="9800856at2"/>
<evidence type="ECO:0000313" key="3">
    <source>
        <dbReference type="EMBL" id="EHO62429.1"/>
    </source>
</evidence>
<dbReference type="SUPFAM" id="SSF54637">
    <property type="entry name" value="Thioesterase/thiol ester dehydrase-isomerase"/>
    <property type="match status" value="1"/>
</dbReference>
<sequence>MFIYKRRVKFYETDGMQVVHHANYLRYFEEARVEYLREGKLDLTELMDEGIVFPIVEVDVKYHQSARYDEVLLIKTYLRKVDRARLVFEYEVVSEKSGALLTTGHTVNTYTDMHTGRIVRLPKEKLTALIDLSKGDRE</sequence>
<organism evidence="3 4">
    <name type="scientific">Dialister succinatiphilus YIT 11850</name>
    <dbReference type="NCBI Taxonomy" id="742743"/>
    <lineage>
        <taxon>Bacteria</taxon>
        <taxon>Bacillati</taxon>
        <taxon>Bacillota</taxon>
        <taxon>Negativicutes</taxon>
        <taxon>Veillonellales</taxon>
        <taxon>Veillonellaceae</taxon>
        <taxon>Dialister</taxon>
    </lineage>
</organism>
<dbReference type="InterPro" id="IPR029069">
    <property type="entry name" value="HotDog_dom_sf"/>
</dbReference>
<dbReference type="Pfam" id="PF13279">
    <property type="entry name" value="4HBT_2"/>
    <property type="match status" value="1"/>
</dbReference>
<reference evidence="3 4" key="1">
    <citation type="submission" date="2011-11" db="EMBL/GenBank/DDBJ databases">
        <title>The Genome Sequence of Dialister succinatiphilus YIT 11850.</title>
        <authorList>
            <consortium name="The Broad Institute Genome Sequencing Platform"/>
            <person name="Earl A."/>
            <person name="Ward D."/>
            <person name="Feldgarden M."/>
            <person name="Gevers D."/>
            <person name="Morotomi M."/>
            <person name="Young S.K."/>
            <person name="Zeng Q."/>
            <person name="Gargeya S."/>
            <person name="Fitzgerald M."/>
            <person name="Haas B."/>
            <person name="Abouelleil A."/>
            <person name="Alvarado L."/>
            <person name="Arachchi H.M."/>
            <person name="Berlin A."/>
            <person name="Brown A."/>
            <person name="Chapman S.B."/>
            <person name="Dunbar C."/>
            <person name="Gearin G."/>
            <person name="Goldberg J."/>
            <person name="Griggs A."/>
            <person name="Gujja S."/>
            <person name="Heiman D."/>
            <person name="Howarth C."/>
            <person name="Lui A."/>
            <person name="MacDonald P.J.P."/>
            <person name="Montmayeur A."/>
            <person name="Murphy C."/>
            <person name="Neiman D."/>
            <person name="Pearson M."/>
            <person name="Priest M."/>
            <person name="Roberts A."/>
            <person name="Saif S."/>
            <person name="Shea T."/>
            <person name="Sisk P."/>
            <person name="Stolte C."/>
            <person name="Sykes S."/>
            <person name="Wortman J."/>
            <person name="Nusbaum C."/>
            <person name="Birren B."/>
        </authorList>
    </citation>
    <scope>NUCLEOTIDE SEQUENCE [LARGE SCALE GENOMIC DNA]</scope>
    <source>
        <strain evidence="3 4">YIT 11850</strain>
    </source>
</reference>
<dbReference type="NCBIfam" id="TIGR00051">
    <property type="entry name" value="YbgC/FadM family acyl-CoA thioesterase"/>
    <property type="match status" value="1"/>
</dbReference>
<dbReference type="CDD" id="cd00586">
    <property type="entry name" value="4HBT"/>
    <property type="match status" value="1"/>
</dbReference>
<evidence type="ECO:0000313" key="4">
    <source>
        <dbReference type="Proteomes" id="UP000003277"/>
    </source>
</evidence>
<dbReference type="InterPro" id="IPR006684">
    <property type="entry name" value="YbgC/YbaW"/>
</dbReference>
<gene>
    <name evidence="3" type="ORF">HMPREF9453_01554</name>
</gene>
<proteinExistence type="inferred from homology"/>